<dbReference type="PANTHER" id="PTHR35335:SF1">
    <property type="entry name" value="UPF0716 PROTEIN FXSA"/>
    <property type="match status" value="1"/>
</dbReference>
<name>A0ABT3C720_9MYCO</name>
<dbReference type="Proteomes" id="UP001526201">
    <property type="component" value="Unassembled WGS sequence"/>
</dbReference>
<feature type="transmembrane region" description="Helical" evidence="1">
    <location>
        <begin position="69"/>
        <end position="95"/>
    </location>
</feature>
<evidence type="ECO:0000313" key="2">
    <source>
        <dbReference type="EMBL" id="MCV7225244.1"/>
    </source>
</evidence>
<gene>
    <name evidence="2" type="primary">fxsA</name>
    <name evidence="2" type="ORF">H7J73_04235</name>
</gene>
<evidence type="ECO:0000256" key="1">
    <source>
        <dbReference type="SAM" id="Phobius"/>
    </source>
</evidence>
<comment type="caution">
    <text evidence="2">The sequence shown here is derived from an EMBL/GenBank/DDBJ whole genome shotgun (WGS) entry which is preliminary data.</text>
</comment>
<proteinExistence type="predicted"/>
<accession>A0ABT3C720</accession>
<keyword evidence="1" id="KW-0812">Transmembrane</keyword>
<protein>
    <submittedName>
        <fullName evidence="2">Membrane protein FxsA</fullName>
    </submittedName>
</protein>
<evidence type="ECO:0000313" key="3">
    <source>
        <dbReference type="Proteomes" id="UP001526201"/>
    </source>
</evidence>
<keyword evidence="3" id="KW-1185">Reference proteome</keyword>
<feature type="transmembrane region" description="Helical" evidence="1">
    <location>
        <begin position="31"/>
        <end position="48"/>
    </location>
</feature>
<keyword evidence="1" id="KW-1133">Transmembrane helix</keyword>
<keyword evidence="1" id="KW-0472">Membrane</keyword>
<reference evidence="2 3" key="1">
    <citation type="journal article" date="2022" name="BMC Genomics">
        <title>Comparative genome analysis of mycobacteria focusing on tRNA and non-coding RNA.</title>
        <authorList>
            <person name="Behra P.R.K."/>
            <person name="Pettersson B.M.F."/>
            <person name="Ramesh M."/>
            <person name="Das S."/>
            <person name="Dasgupta S."/>
            <person name="Kirsebom L.A."/>
        </authorList>
    </citation>
    <scope>NUCLEOTIDE SEQUENCE [LARGE SCALE GENOMIC DNA]</scope>
    <source>
        <strain evidence="2 3">DSM 44078</strain>
    </source>
</reference>
<dbReference type="EMBL" id="JACKTY010000012">
    <property type="protein sequence ID" value="MCV7225244.1"/>
    <property type="molecule type" value="Genomic_DNA"/>
</dbReference>
<dbReference type="InterPro" id="IPR007313">
    <property type="entry name" value="FxsA"/>
</dbReference>
<organism evidence="2 3">
    <name type="scientific">Mycolicibacterium komossense</name>
    <dbReference type="NCBI Taxonomy" id="1779"/>
    <lineage>
        <taxon>Bacteria</taxon>
        <taxon>Bacillati</taxon>
        <taxon>Actinomycetota</taxon>
        <taxon>Actinomycetes</taxon>
        <taxon>Mycobacteriales</taxon>
        <taxon>Mycobacteriaceae</taxon>
        <taxon>Mycolicibacterium</taxon>
    </lineage>
</organism>
<dbReference type="NCBIfam" id="NF008528">
    <property type="entry name" value="PRK11463.1-2"/>
    <property type="match status" value="1"/>
</dbReference>
<dbReference type="Pfam" id="PF04186">
    <property type="entry name" value="FxsA"/>
    <property type="match status" value="1"/>
</dbReference>
<dbReference type="RefSeq" id="WP_264065977.1">
    <property type="nucleotide sequence ID" value="NZ_JACKTY010000012.1"/>
</dbReference>
<dbReference type="PANTHER" id="PTHR35335">
    <property type="entry name" value="UPF0716 PROTEIN FXSA"/>
    <property type="match status" value="1"/>
</dbReference>
<sequence length="177" mass="18335">MVMRLFLVYVLVELAVVIALASTIGIGWTLLAVLGVSVLGMVLASSQLRRQLAKLRRGVGNPQGAVTDSALVAIGTLLVFVPGLVSTVVGSLMLLPPTRAAVRPLATALAARTFAKQMSFVNLGGVNPDGVNLTGPARGAYIDGEVLDVQDSDSADTRGGAARPDPVLPVVIQRKPE</sequence>